<keyword evidence="10" id="KW-1185">Reference proteome</keyword>
<evidence type="ECO:0000256" key="1">
    <source>
        <dbReference type="ARBA" id="ARBA00004141"/>
    </source>
</evidence>
<feature type="transmembrane region" description="Helical" evidence="7">
    <location>
        <begin position="271"/>
        <end position="293"/>
    </location>
</feature>
<dbReference type="PRINTS" id="PR00171">
    <property type="entry name" value="SUGRTRNSPORT"/>
</dbReference>
<dbReference type="InterPro" id="IPR050360">
    <property type="entry name" value="MFS_Sugar_Transporters"/>
</dbReference>
<feature type="transmembrane region" description="Helical" evidence="7">
    <location>
        <begin position="409"/>
        <end position="431"/>
    </location>
</feature>
<comment type="subcellular location">
    <subcellularLocation>
        <location evidence="1">Membrane</location>
        <topology evidence="1">Multi-pass membrane protein</topology>
    </subcellularLocation>
</comment>
<comment type="caution">
    <text evidence="9">The sequence shown here is derived from an EMBL/GenBank/DDBJ whole genome shotgun (WGS) entry which is preliminary data.</text>
</comment>
<proteinExistence type="inferred from homology"/>
<feature type="transmembrane region" description="Helical" evidence="7">
    <location>
        <begin position="115"/>
        <end position="137"/>
    </location>
</feature>
<protein>
    <submittedName>
        <fullName evidence="9">General substrate transporter</fullName>
    </submittedName>
</protein>
<evidence type="ECO:0000256" key="7">
    <source>
        <dbReference type="SAM" id="Phobius"/>
    </source>
</evidence>
<reference evidence="9 10" key="1">
    <citation type="submission" date="2024-07" db="EMBL/GenBank/DDBJ databases">
        <title>Section-level genome sequencing and comparative genomics of Aspergillus sections Usti and Cavernicolus.</title>
        <authorList>
            <consortium name="Lawrence Berkeley National Laboratory"/>
            <person name="Nybo J.L."/>
            <person name="Vesth T.C."/>
            <person name="Theobald S."/>
            <person name="Frisvad J.C."/>
            <person name="Larsen T.O."/>
            <person name="Kjaerboelling I."/>
            <person name="Rothschild-Mancinelli K."/>
            <person name="Lyhne E.K."/>
            <person name="Kogle M.E."/>
            <person name="Barry K."/>
            <person name="Clum A."/>
            <person name="Na H."/>
            <person name="Ledsgaard L."/>
            <person name="Lin J."/>
            <person name="Lipzen A."/>
            <person name="Kuo A."/>
            <person name="Riley R."/>
            <person name="Mondo S."/>
            <person name="Labutti K."/>
            <person name="Haridas S."/>
            <person name="Pangalinan J."/>
            <person name="Salamov A.A."/>
            <person name="Simmons B.A."/>
            <person name="Magnuson J.K."/>
            <person name="Chen J."/>
            <person name="Drula E."/>
            <person name="Henrissat B."/>
            <person name="Wiebenga A."/>
            <person name="Lubbers R.J."/>
            <person name="Gomes A.C."/>
            <person name="Makela M.R."/>
            <person name="Stajich J."/>
            <person name="Grigoriev I.V."/>
            <person name="Mortensen U.H."/>
            <person name="De Vries R.P."/>
            <person name="Baker S.E."/>
            <person name="Andersen M.R."/>
        </authorList>
    </citation>
    <scope>NUCLEOTIDE SEQUENCE [LARGE SCALE GENOMIC DNA]</scope>
    <source>
        <strain evidence="9 10">CBS 123904</strain>
    </source>
</reference>
<name>A0ABR4IL63_9EURO</name>
<keyword evidence="6 7" id="KW-0472">Membrane</keyword>
<evidence type="ECO:0000256" key="4">
    <source>
        <dbReference type="ARBA" id="ARBA00022692"/>
    </source>
</evidence>
<dbReference type="Proteomes" id="UP001610446">
    <property type="component" value="Unassembled WGS sequence"/>
</dbReference>
<dbReference type="PANTHER" id="PTHR48022:SF31">
    <property type="entry name" value="HEXOSE TRANSPORTER"/>
    <property type="match status" value="1"/>
</dbReference>
<evidence type="ECO:0000256" key="6">
    <source>
        <dbReference type="ARBA" id="ARBA00023136"/>
    </source>
</evidence>
<comment type="similarity">
    <text evidence="2">Belongs to the major facilitator superfamily. Sugar transporter (TC 2.A.1.1) family.</text>
</comment>
<feature type="transmembrane region" description="Helical" evidence="7">
    <location>
        <begin position="91"/>
        <end position="109"/>
    </location>
</feature>
<gene>
    <name evidence="9" type="ORF">BJY01DRAFT_228559</name>
</gene>
<dbReference type="PROSITE" id="PS00216">
    <property type="entry name" value="SUGAR_TRANSPORT_1"/>
    <property type="match status" value="1"/>
</dbReference>
<dbReference type="EMBL" id="JBFXLU010000369">
    <property type="protein sequence ID" value="KAL2828332.1"/>
    <property type="molecule type" value="Genomic_DNA"/>
</dbReference>
<feature type="domain" description="Major facilitator superfamily (MFS) profile" evidence="8">
    <location>
        <begin position="23"/>
        <end position="460"/>
    </location>
</feature>
<keyword evidence="5 7" id="KW-1133">Transmembrane helix</keyword>
<evidence type="ECO:0000256" key="3">
    <source>
        <dbReference type="ARBA" id="ARBA00022448"/>
    </source>
</evidence>
<dbReference type="Pfam" id="PF00083">
    <property type="entry name" value="Sugar_tr"/>
    <property type="match status" value="1"/>
</dbReference>
<keyword evidence="4 7" id="KW-0812">Transmembrane</keyword>
<dbReference type="InterPro" id="IPR005828">
    <property type="entry name" value="MFS_sugar_transport-like"/>
</dbReference>
<evidence type="ECO:0000313" key="10">
    <source>
        <dbReference type="Proteomes" id="UP001610446"/>
    </source>
</evidence>
<evidence type="ECO:0000259" key="8">
    <source>
        <dbReference type="PROSITE" id="PS50850"/>
    </source>
</evidence>
<dbReference type="InterPro" id="IPR036259">
    <property type="entry name" value="MFS_trans_sf"/>
</dbReference>
<keyword evidence="3" id="KW-0813">Transport</keyword>
<dbReference type="InterPro" id="IPR003663">
    <property type="entry name" value="Sugar/inositol_transpt"/>
</dbReference>
<evidence type="ECO:0000256" key="2">
    <source>
        <dbReference type="ARBA" id="ARBA00010992"/>
    </source>
</evidence>
<dbReference type="PROSITE" id="PS50850">
    <property type="entry name" value="MFS"/>
    <property type="match status" value="1"/>
</dbReference>
<dbReference type="InterPro" id="IPR020846">
    <property type="entry name" value="MFS_dom"/>
</dbReference>
<organism evidence="9 10">
    <name type="scientific">Aspergillus pseudoustus</name>
    <dbReference type="NCBI Taxonomy" id="1810923"/>
    <lineage>
        <taxon>Eukaryota</taxon>
        <taxon>Fungi</taxon>
        <taxon>Dikarya</taxon>
        <taxon>Ascomycota</taxon>
        <taxon>Pezizomycotina</taxon>
        <taxon>Eurotiomycetes</taxon>
        <taxon>Eurotiomycetidae</taxon>
        <taxon>Eurotiales</taxon>
        <taxon>Aspergillaceae</taxon>
        <taxon>Aspergillus</taxon>
        <taxon>Aspergillus subgen. Nidulantes</taxon>
    </lineage>
</organism>
<feature type="transmembrane region" description="Helical" evidence="7">
    <location>
        <begin position="367"/>
        <end position="388"/>
    </location>
</feature>
<dbReference type="SUPFAM" id="SSF103473">
    <property type="entry name" value="MFS general substrate transporter"/>
    <property type="match status" value="1"/>
</dbReference>
<accession>A0ABR4IL63</accession>
<feature type="transmembrane region" description="Helical" evidence="7">
    <location>
        <begin position="20"/>
        <end position="36"/>
    </location>
</feature>
<evidence type="ECO:0000256" key="5">
    <source>
        <dbReference type="ARBA" id="ARBA00022989"/>
    </source>
</evidence>
<feature type="transmembrane region" description="Helical" evidence="7">
    <location>
        <begin position="149"/>
        <end position="172"/>
    </location>
</feature>
<feature type="transmembrane region" description="Helical" evidence="7">
    <location>
        <begin position="340"/>
        <end position="361"/>
    </location>
</feature>
<dbReference type="Gene3D" id="1.20.1250.20">
    <property type="entry name" value="MFS general substrate transporter like domains"/>
    <property type="match status" value="1"/>
</dbReference>
<sequence length="505" mass="54929">MGLERKYVSRLVPENPRVTTVLLIMVAIVNSATLGYDTSMMNGLNILPQYKDYFHLNTATTGLNNASLWIGNILGCFLIQPVPDYLGRRPAILVAATICLVGCIIQGAAQNMGMFVVGRIIIGIGSELSCGACPVLLGETLPPARRGALLGFFFSCFYMGSLMAAGVNYRMVGIDTTWAWRIPSVLQSVPSLLAIGLLPFVPESPRWLLANKKPDAAKEVLGVVIGVKSLEDPDFVRVFNEISTALKTEEMKQSGSPWKEIISTEANRRRLAILVSFGVMVQLLGNFVASYYLGDMLTLAGITDTTIQLQVNIILSCWAFAVAVVGSFLLDVVGRRPQALTAMVGIICSLYLLGGLTKAYGGSDNKSGIYGTIAALFIFQGFYSIAFTPMTSVYPTEILPYRIRNTGIAIFRFLDCGFGMMASFTMSFAMTNLGWKFYMANASYNILFLAAIYFFWVETARLPLEEVNKQFGDPIGADIVDGIDAGVDCDAVGTTATYKPKMGTY</sequence>
<feature type="transmembrane region" description="Helical" evidence="7">
    <location>
        <begin position="437"/>
        <end position="456"/>
    </location>
</feature>
<dbReference type="PANTHER" id="PTHR48022">
    <property type="entry name" value="PLASTIDIC GLUCOSE TRANSPORTER 4"/>
    <property type="match status" value="1"/>
</dbReference>
<feature type="transmembrane region" description="Helical" evidence="7">
    <location>
        <begin position="313"/>
        <end position="333"/>
    </location>
</feature>
<dbReference type="InterPro" id="IPR005829">
    <property type="entry name" value="Sugar_transporter_CS"/>
</dbReference>
<evidence type="ECO:0000313" key="9">
    <source>
        <dbReference type="EMBL" id="KAL2828332.1"/>
    </source>
</evidence>